<dbReference type="AlphaFoldDB" id="A0A815PIW4"/>
<reference evidence="2" key="1">
    <citation type="submission" date="2021-02" db="EMBL/GenBank/DDBJ databases">
        <authorList>
            <person name="Nowell W R."/>
        </authorList>
    </citation>
    <scope>NUCLEOTIDE SEQUENCE</scope>
</reference>
<organism evidence="2 4">
    <name type="scientific">Didymodactylos carnosus</name>
    <dbReference type="NCBI Taxonomy" id="1234261"/>
    <lineage>
        <taxon>Eukaryota</taxon>
        <taxon>Metazoa</taxon>
        <taxon>Spiralia</taxon>
        <taxon>Gnathifera</taxon>
        <taxon>Rotifera</taxon>
        <taxon>Eurotatoria</taxon>
        <taxon>Bdelloidea</taxon>
        <taxon>Philodinida</taxon>
        <taxon>Philodinidae</taxon>
        <taxon>Didymodactylos</taxon>
    </lineage>
</organism>
<dbReference type="OrthoDB" id="10063284at2759"/>
<evidence type="ECO:0000313" key="3">
    <source>
        <dbReference type="EMBL" id="CAF4323262.1"/>
    </source>
</evidence>
<feature type="compositionally biased region" description="Polar residues" evidence="1">
    <location>
        <begin position="1"/>
        <end position="10"/>
    </location>
</feature>
<protein>
    <submittedName>
        <fullName evidence="2">Uncharacterized protein</fullName>
    </submittedName>
</protein>
<dbReference type="PANTHER" id="PTHR46880:SF5">
    <property type="entry name" value="DUF4371 DOMAIN-CONTAINING PROTEIN"/>
    <property type="match status" value="1"/>
</dbReference>
<comment type="caution">
    <text evidence="2">The sequence shown here is derived from an EMBL/GenBank/DDBJ whole genome shotgun (WGS) entry which is preliminary data.</text>
</comment>
<dbReference type="PANTHER" id="PTHR46880">
    <property type="entry name" value="RAS-ASSOCIATING DOMAIN-CONTAINING PROTEIN"/>
    <property type="match status" value="1"/>
</dbReference>
<keyword evidence="4" id="KW-1185">Reference proteome</keyword>
<evidence type="ECO:0000313" key="4">
    <source>
        <dbReference type="Proteomes" id="UP000663829"/>
    </source>
</evidence>
<proteinExistence type="predicted"/>
<gene>
    <name evidence="2" type="ORF">GPM918_LOCUS34680</name>
    <name evidence="3" type="ORF">SRO942_LOCUS35386</name>
</gene>
<dbReference type="Proteomes" id="UP000663829">
    <property type="component" value="Unassembled WGS sequence"/>
</dbReference>
<feature type="compositionally biased region" description="Low complexity" evidence="1">
    <location>
        <begin position="435"/>
        <end position="446"/>
    </location>
</feature>
<accession>A0A815PIW4</accession>
<evidence type="ECO:0000256" key="1">
    <source>
        <dbReference type="SAM" id="MobiDB-lite"/>
    </source>
</evidence>
<feature type="region of interest" description="Disordered" evidence="1">
    <location>
        <begin position="1"/>
        <end position="33"/>
    </location>
</feature>
<dbReference type="EMBL" id="CAJNOQ010019403">
    <property type="protein sequence ID" value="CAF1449490.1"/>
    <property type="molecule type" value="Genomic_DNA"/>
</dbReference>
<dbReference type="InterPro" id="IPR012337">
    <property type="entry name" value="RNaseH-like_sf"/>
</dbReference>
<dbReference type="EMBL" id="CAJOBC010084852">
    <property type="protein sequence ID" value="CAF4323262.1"/>
    <property type="molecule type" value="Genomic_DNA"/>
</dbReference>
<feature type="compositionally biased region" description="Low complexity" evidence="1">
    <location>
        <begin position="11"/>
        <end position="21"/>
    </location>
</feature>
<name>A0A815PIW4_9BILA</name>
<feature type="region of interest" description="Disordered" evidence="1">
    <location>
        <begin position="421"/>
        <end position="460"/>
    </location>
</feature>
<evidence type="ECO:0000313" key="2">
    <source>
        <dbReference type="EMBL" id="CAF1449490.1"/>
    </source>
</evidence>
<dbReference type="SUPFAM" id="SSF53098">
    <property type="entry name" value="Ribonuclease H-like"/>
    <property type="match status" value="1"/>
</dbReference>
<feature type="region of interest" description="Disordered" evidence="1">
    <location>
        <begin position="85"/>
        <end position="105"/>
    </location>
</feature>
<sequence length="816" mass="94449">MDAFNNNTTFDNVSDSCNNNDDNSEDRGTRIHNDSAEDVGFTEDILHDKKTYRPIPMKTIIPGVLFINDYELDYVDKQRSRFPNINWEPDTRKTNSKTHGKPSSTWWSGSRQQWLRAVCTNNIYGLLCSVCAQYGTDDVRIQRAHGAFIVKPYYKLQKKGLDGITNHEVSQIHLQSISTASAKLTKNDNNTIIGKINAINMNTCTLNYLRALARTFLFINLAEPITKWLSVSNNKQRYWSGESRAEWLLSVKSYLWKKQLNELKNANFLTVMLDETTDINNLKQLVICLRFFNTATSSIVEQIFRLTPIESQTGENLYNKLCEFLTNIQNELEKEFIIVCQCYDGASALRFQLQGHFRARWCAFAIYLYCRSHLLNLCVKDAIGSVFNKTYKLVRSTLIFIRDGAFRAILLKRSQEIQATITNSNNESDNDDNLNDTSSQNNNKNNRVQYVQQKPRPKKATLAIPTPSDTRWIYHYQLISFMWKHLAAVVATLSQIVEKDDDGSPTANGYALQLIDKTTIFEINVMENALRHSYFFLKEIEHRSSTLDKFCICLDSTKEAIANTMNVFDFELYKEKLATIDNIVPTVLLTSQCTRRGGQHRTTNDQNNDINIDKLIKHGYLFLDKFMESIEDRFNQNCRMVVDNITYFSNPQEYDDNKLIDNELLLFYCNSIHFKHKDTNKSMYEKTENAILNKHLLQKQLLQFRSTIRTITGLLEITKCLSKCGVYRLSEWYKFYQILITIPLGANECEKSFSALTRIKTKLRNRLGNDALETTVKYAIMKPYMNNDDIDYIVSNFYANPTRAESRNVKIFVDDS</sequence>
<dbReference type="Proteomes" id="UP000681722">
    <property type="component" value="Unassembled WGS sequence"/>
</dbReference>